<sequence length="544" mass="59234">MKPKPKNPFKNKNKSDKPVDQTRERLKSILGVGISQEFVEWYRQDVGSKGFTTPFMKYQGPGNATNIGEPANEADRFALKHDLQYAHASYKLHKGMITQEQFQNRIKKIDEEFLKNNAMNVTSSMNPGEQIASTIGTVGIGIKYAAERVIGQQYPSTDPTTTYTGVKKQTNTNLTNKLMKILKGNVSKSSDVDQGSSSMEVDKTPVKRPGEPAEGDTPTKKGTATAATPAADPNLPEDMATLTGTGEEQASGGASSEGLVVHYIEKPISIFGHKTTTYKKSHKFMTFGLAPNIIPTTTIEQANFALTSYLAEIPWHIPALYLNPSEFKLIPDGSKIVEVSVEVIYRGSTIQFETNASSTGLATLNQINDIAVAHGLNRTGWGSNIRYSAFNATQPMIPTDCILPTYGPVPGTYRGMVRDYYGSDNTAADFTSDIPKHQVGRQTFLYNYWVNTARGPTTTAGNVQFGGWPCLAGKITQMDGKTVVNQVVASSTYKPKFAPIKPPLRMQGHGLPFPNQNGSYTVPGVGNMVNSRNATVNILNVTPS</sequence>
<feature type="compositionally biased region" description="Basic and acidic residues" evidence="5">
    <location>
        <begin position="200"/>
        <end position="211"/>
    </location>
</feature>
<dbReference type="Pfam" id="PF08398">
    <property type="entry name" value="Phospholip_A2_4"/>
    <property type="match status" value="1"/>
</dbReference>
<proteinExistence type="predicted"/>
<evidence type="ECO:0000256" key="1">
    <source>
        <dbReference type="ARBA" id="ARBA00004328"/>
    </source>
</evidence>
<feature type="compositionally biased region" description="Low complexity" evidence="5">
    <location>
        <begin position="220"/>
        <end position="232"/>
    </location>
</feature>
<feature type="compositionally biased region" description="Basic residues" evidence="5">
    <location>
        <begin position="1"/>
        <end position="12"/>
    </location>
</feature>
<evidence type="ECO:0000256" key="5">
    <source>
        <dbReference type="SAM" id="MobiDB-lite"/>
    </source>
</evidence>
<accession>H9XTL4</accession>
<comment type="subcellular location">
    <subcellularLocation>
        <location evidence="1">Virion</location>
    </subcellularLocation>
</comment>
<feature type="compositionally biased region" description="Polar residues" evidence="5">
    <location>
        <begin position="242"/>
        <end position="254"/>
    </location>
</feature>
<organism evidence="7">
    <name type="scientific">Densovirus SC444</name>
    <dbReference type="NCBI Taxonomy" id="1169634"/>
    <lineage>
        <taxon>Viruses</taxon>
        <taxon>Monodnaviria</taxon>
        <taxon>Shotokuvirae</taxon>
        <taxon>Cossaviricota</taxon>
        <taxon>Quintoviricetes</taxon>
        <taxon>Piccovirales</taxon>
        <taxon>Parvoviridae</taxon>
        <taxon>Densovirinae</taxon>
    </lineage>
</organism>
<dbReference type="GO" id="GO:0005198">
    <property type="term" value="F:structural molecule activity"/>
    <property type="evidence" value="ECO:0007669"/>
    <property type="project" value="InterPro"/>
</dbReference>
<feature type="compositionally biased region" description="Low complexity" evidence="5">
    <location>
        <begin position="186"/>
        <end position="198"/>
    </location>
</feature>
<evidence type="ECO:0000256" key="3">
    <source>
        <dbReference type="ARBA" id="ARBA00022561"/>
    </source>
</evidence>
<dbReference type="GO" id="GO:0039615">
    <property type="term" value="C:T=1 icosahedral viral capsid"/>
    <property type="evidence" value="ECO:0007669"/>
    <property type="project" value="UniProtKB-KW"/>
</dbReference>
<feature type="domain" description="Phospholipase A2-like" evidence="6">
    <location>
        <begin position="49"/>
        <end position="91"/>
    </location>
</feature>
<feature type="region of interest" description="Disordered" evidence="5">
    <location>
        <begin position="1"/>
        <end position="21"/>
    </location>
</feature>
<evidence type="ECO:0000259" key="6">
    <source>
        <dbReference type="Pfam" id="PF08398"/>
    </source>
</evidence>
<keyword evidence="4" id="KW-0946">Virion</keyword>
<dbReference type="InterPro" id="IPR013607">
    <property type="entry name" value="Phospholipase_A2-like"/>
</dbReference>
<evidence type="ECO:0000256" key="2">
    <source>
        <dbReference type="ARBA" id="ARBA00022431"/>
    </source>
</evidence>
<dbReference type="EMBL" id="JN857337">
    <property type="protein sequence ID" value="AFH02751.1"/>
    <property type="molecule type" value="Genomic_DNA"/>
</dbReference>
<feature type="non-terminal residue" evidence="7">
    <location>
        <position position="544"/>
    </location>
</feature>
<protein>
    <submittedName>
        <fullName evidence="7">VP1</fullName>
    </submittedName>
</protein>
<feature type="region of interest" description="Disordered" evidence="5">
    <location>
        <begin position="185"/>
        <end position="254"/>
    </location>
</feature>
<reference evidence="7" key="1">
    <citation type="journal article" date="2012" name="J. Virol.">
        <title>Metagenomic analysis of viruses from bat fecal samples reveals many novel viruses in insectivorous bats in china.</title>
        <authorList>
            <person name="Ge X."/>
            <person name="Li Y."/>
            <person name="Yang X."/>
            <person name="Zhang H."/>
            <person name="Zhou P."/>
            <person name="Zhang Y."/>
            <person name="Shi Z."/>
        </authorList>
    </citation>
    <scope>NUCLEOTIDE SEQUENCE</scope>
</reference>
<keyword evidence="3" id="KW-0167">Capsid protein</keyword>
<name>H9XTL4_9VIRU</name>
<keyword evidence="2" id="KW-1140">T=1 icosahedral capsid protein</keyword>
<dbReference type="Pfam" id="PF02336">
    <property type="entry name" value="Denso_VP4"/>
    <property type="match status" value="1"/>
</dbReference>
<evidence type="ECO:0000313" key="7">
    <source>
        <dbReference type="EMBL" id="AFH02751.1"/>
    </source>
</evidence>
<dbReference type="SUPFAM" id="SSF88645">
    <property type="entry name" value="ssDNA viruses"/>
    <property type="match status" value="1"/>
</dbReference>
<dbReference type="InterPro" id="IPR003433">
    <property type="entry name" value="Capsid_VP4_densovirus"/>
</dbReference>
<evidence type="ECO:0000256" key="4">
    <source>
        <dbReference type="ARBA" id="ARBA00022844"/>
    </source>
</evidence>
<dbReference type="InterPro" id="IPR016184">
    <property type="entry name" value="Capsid/spike_ssDNA_virus"/>
</dbReference>